<reference evidence="2 3" key="1">
    <citation type="submission" date="2019-02" db="EMBL/GenBank/DDBJ databases">
        <authorList>
            <person name="Li S.-H."/>
        </authorList>
    </citation>
    <scope>NUCLEOTIDE SEQUENCE [LARGE SCALE GENOMIC DNA]</scope>
    <source>
        <strain evidence="2 3">IMCC14385</strain>
    </source>
</reference>
<dbReference type="CDD" id="cd05154">
    <property type="entry name" value="ACAD10_11_N-like"/>
    <property type="match status" value="1"/>
</dbReference>
<dbReference type="InterPro" id="IPR002575">
    <property type="entry name" value="Aminoglycoside_PTrfase"/>
</dbReference>
<dbReference type="GO" id="GO:0016740">
    <property type="term" value="F:transferase activity"/>
    <property type="evidence" value="ECO:0007669"/>
    <property type="project" value="UniProtKB-KW"/>
</dbReference>
<gene>
    <name evidence="2" type="ORF">EY643_08970</name>
</gene>
<organism evidence="2 3">
    <name type="scientific">Halioglobus maricola</name>
    <dbReference type="NCBI Taxonomy" id="2601894"/>
    <lineage>
        <taxon>Bacteria</taxon>
        <taxon>Pseudomonadati</taxon>
        <taxon>Pseudomonadota</taxon>
        <taxon>Gammaproteobacteria</taxon>
        <taxon>Cellvibrionales</taxon>
        <taxon>Halieaceae</taxon>
        <taxon>Halioglobus</taxon>
    </lineage>
</organism>
<dbReference type="InterPro" id="IPR011009">
    <property type="entry name" value="Kinase-like_dom_sf"/>
</dbReference>
<dbReference type="EMBL" id="CP036422">
    <property type="protein sequence ID" value="QFU75779.1"/>
    <property type="molecule type" value="Genomic_DNA"/>
</dbReference>
<evidence type="ECO:0000313" key="2">
    <source>
        <dbReference type="EMBL" id="QFU75779.1"/>
    </source>
</evidence>
<dbReference type="InterPro" id="IPR051678">
    <property type="entry name" value="AGP_Transferase"/>
</dbReference>
<feature type="domain" description="Aminoglycoside phosphotransferase" evidence="1">
    <location>
        <begin position="36"/>
        <end position="259"/>
    </location>
</feature>
<dbReference type="OrthoDB" id="3806873at2"/>
<protein>
    <submittedName>
        <fullName evidence="2">Phosphotransferase family protein</fullName>
    </submittedName>
</protein>
<evidence type="ECO:0000259" key="1">
    <source>
        <dbReference type="Pfam" id="PF01636"/>
    </source>
</evidence>
<dbReference type="RefSeq" id="WP_152661886.1">
    <property type="nucleotide sequence ID" value="NZ_CP036422.1"/>
</dbReference>
<dbReference type="SUPFAM" id="SSF56112">
    <property type="entry name" value="Protein kinase-like (PK-like)"/>
    <property type="match status" value="1"/>
</dbReference>
<evidence type="ECO:0000313" key="3">
    <source>
        <dbReference type="Proteomes" id="UP000326287"/>
    </source>
</evidence>
<dbReference type="KEGG" id="halc:EY643_08970"/>
<dbReference type="Proteomes" id="UP000326287">
    <property type="component" value="Chromosome"/>
</dbReference>
<dbReference type="Gene3D" id="3.90.1200.10">
    <property type="match status" value="1"/>
</dbReference>
<sequence length="352" mass="39004">MPALVEKELVDFDRLSDWMQAQGLPSEGAFENQRLLTGGTQNILLYFERGGRPFVLRRPPKHLRASSNKVMMREARILQALTGSGIPHPGYIAHCEDESILGAAFFLMEPVEGFNPSTGMPEPHRSDATIRRRMSECHMEALAKLGMLDYTSLGLDGFGKPEGFLQRQPARWRGELESFYELEGYGDSPLPYQQEIYDWLENNIPAATTPGIIHGDAHMANTMTNNDNGELAALIDWEMSTIGDPLIDLGWVMATSDDGDGFTTTNIEPADGFLSIAEMVAHYGKHSSRDLTSLQWYAVLACYKLGIILEGTHARACAGKADKAMGDHLHGLTLTLFNRAHRWIAQGIPTQV</sequence>
<keyword evidence="3" id="KW-1185">Reference proteome</keyword>
<proteinExistence type="predicted"/>
<dbReference type="Gene3D" id="3.30.200.20">
    <property type="entry name" value="Phosphorylase Kinase, domain 1"/>
    <property type="match status" value="1"/>
</dbReference>
<dbReference type="Pfam" id="PF01636">
    <property type="entry name" value="APH"/>
    <property type="match status" value="1"/>
</dbReference>
<name>A0A5P9NJM2_9GAMM</name>
<accession>A0A5P9NJM2</accession>
<dbReference type="AlphaFoldDB" id="A0A5P9NJM2"/>
<dbReference type="InterPro" id="IPR041726">
    <property type="entry name" value="ACAD10_11_N"/>
</dbReference>
<dbReference type="PANTHER" id="PTHR21310">
    <property type="entry name" value="AMINOGLYCOSIDE PHOSPHOTRANSFERASE-RELATED-RELATED"/>
    <property type="match status" value="1"/>
</dbReference>
<keyword evidence="2" id="KW-0808">Transferase</keyword>
<dbReference type="PANTHER" id="PTHR21310:SF40">
    <property type="entry name" value="AMINOGLYCOSIDE PHOSPHOTRANSFERASE DOMAIN-CONTAINING PROTEIN-RELATED"/>
    <property type="match status" value="1"/>
</dbReference>